<keyword evidence="1" id="KW-0812">Transmembrane</keyword>
<feature type="transmembrane region" description="Helical" evidence="1">
    <location>
        <begin position="88"/>
        <end position="111"/>
    </location>
</feature>
<protein>
    <submittedName>
        <fullName evidence="2">Uncharacterized protein</fullName>
    </submittedName>
</protein>
<gene>
    <name evidence="2" type="ORF">C8D82_104153</name>
</gene>
<keyword evidence="1" id="KW-0472">Membrane</keyword>
<sequence length="235" mass="26239">MKAILQRVFFRSDPMRGALFALSLLLPVTLICISFLIPAFQFLFSFTICIGTPKTVILFWFYMAVELLAVLYYLILVCRLYRLYIPRFLFAGSCLAAAVSAGAVWYCGGFSIPATLIPTYIRRDLWLQGDLLFAVLLFLNLAAGLFLPLATVRKRRGAFWAILAFACFSGAACCTIFGTGMISNRFKYFSLGAISDLSSPEWEHPHAIALSFAAALLLLFAATLCRLKFWSELTK</sequence>
<reference evidence="2 3" key="1">
    <citation type="submission" date="2018-04" db="EMBL/GenBank/DDBJ databases">
        <title>Genomic Encyclopedia of Type Strains, Phase IV (KMG-IV): sequencing the most valuable type-strain genomes for metagenomic binning, comparative biology and taxonomic classification.</title>
        <authorList>
            <person name="Goeker M."/>
        </authorList>
    </citation>
    <scope>NUCLEOTIDE SEQUENCE [LARGE SCALE GENOMIC DNA]</scope>
    <source>
        <strain evidence="2 3">DSM 14823</strain>
    </source>
</reference>
<evidence type="ECO:0000256" key="1">
    <source>
        <dbReference type="SAM" id="Phobius"/>
    </source>
</evidence>
<dbReference type="RefSeq" id="WP_133245052.1">
    <property type="nucleotide sequence ID" value="NZ_CABMMC010000008.1"/>
</dbReference>
<feature type="transmembrane region" description="Helical" evidence="1">
    <location>
        <begin position="20"/>
        <end position="44"/>
    </location>
</feature>
<accession>A0A2U1B8M9</accession>
<dbReference type="GeneID" id="78294320"/>
<evidence type="ECO:0000313" key="2">
    <source>
        <dbReference type="EMBL" id="PVY45008.1"/>
    </source>
</evidence>
<dbReference type="EMBL" id="QEKH01000004">
    <property type="protein sequence ID" value="PVY45008.1"/>
    <property type="molecule type" value="Genomic_DNA"/>
</dbReference>
<dbReference type="AlphaFoldDB" id="A0A2U1B8M9"/>
<keyword evidence="1" id="KW-1133">Transmembrane helix</keyword>
<dbReference type="Proteomes" id="UP000245959">
    <property type="component" value="Unassembled WGS sequence"/>
</dbReference>
<comment type="caution">
    <text evidence="2">The sequence shown here is derived from an EMBL/GenBank/DDBJ whole genome shotgun (WGS) entry which is preliminary data.</text>
</comment>
<evidence type="ECO:0000313" key="3">
    <source>
        <dbReference type="Proteomes" id="UP000245959"/>
    </source>
</evidence>
<feature type="transmembrane region" description="Helical" evidence="1">
    <location>
        <begin position="56"/>
        <end position="76"/>
    </location>
</feature>
<feature type="transmembrane region" description="Helical" evidence="1">
    <location>
        <begin position="131"/>
        <end position="152"/>
    </location>
</feature>
<keyword evidence="3" id="KW-1185">Reference proteome</keyword>
<name>A0A2U1B8M9_9BACT</name>
<proteinExistence type="predicted"/>
<organism evidence="2 3">
    <name type="scientific">Victivallis vadensis</name>
    <dbReference type="NCBI Taxonomy" id="172901"/>
    <lineage>
        <taxon>Bacteria</taxon>
        <taxon>Pseudomonadati</taxon>
        <taxon>Lentisphaerota</taxon>
        <taxon>Lentisphaeria</taxon>
        <taxon>Victivallales</taxon>
        <taxon>Victivallaceae</taxon>
        <taxon>Victivallis</taxon>
    </lineage>
</organism>
<feature type="transmembrane region" description="Helical" evidence="1">
    <location>
        <begin position="159"/>
        <end position="182"/>
    </location>
</feature>
<feature type="transmembrane region" description="Helical" evidence="1">
    <location>
        <begin position="207"/>
        <end position="227"/>
    </location>
</feature>